<evidence type="ECO:0000256" key="2">
    <source>
        <dbReference type="ARBA" id="ARBA00023157"/>
    </source>
</evidence>
<evidence type="ECO:0000259" key="4">
    <source>
        <dbReference type="SMART" id="SM00560"/>
    </source>
</evidence>
<proteinExistence type="predicted"/>
<keyword evidence="2" id="KW-1015">Disulfide bond</keyword>
<keyword evidence="1 3" id="KW-0732">Signal</keyword>
<dbReference type="GO" id="GO:0005975">
    <property type="term" value="P:carbohydrate metabolic process"/>
    <property type="evidence" value="ECO:0007669"/>
    <property type="project" value="UniProtKB-ARBA"/>
</dbReference>
<feature type="domain" description="LamG-like jellyroll fold" evidence="4">
    <location>
        <begin position="96"/>
        <end position="238"/>
    </location>
</feature>
<dbReference type="NCBIfam" id="TIGR04183">
    <property type="entry name" value="Por_Secre_tail"/>
    <property type="match status" value="1"/>
</dbReference>
<dbReference type="Gene3D" id="2.60.120.200">
    <property type="match status" value="1"/>
</dbReference>
<dbReference type="Proteomes" id="UP000600588">
    <property type="component" value="Unassembled WGS sequence"/>
</dbReference>
<dbReference type="InterPro" id="IPR026444">
    <property type="entry name" value="Secre_tail"/>
</dbReference>
<evidence type="ECO:0000313" key="5">
    <source>
        <dbReference type="EMBL" id="MBD0832757.1"/>
    </source>
</evidence>
<dbReference type="SUPFAM" id="SSF49899">
    <property type="entry name" value="Concanavalin A-like lectins/glucanases"/>
    <property type="match status" value="1"/>
</dbReference>
<evidence type="ECO:0000256" key="1">
    <source>
        <dbReference type="ARBA" id="ARBA00022729"/>
    </source>
</evidence>
<dbReference type="AlphaFoldDB" id="A0A8J6U981"/>
<dbReference type="GO" id="GO:0004553">
    <property type="term" value="F:hydrolase activity, hydrolyzing O-glycosyl compounds"/>
    <property type="evidence" value="ECO:0007669"/>
    <property type="project" value="UniProtKB-ARBA"/>
</dbReference>
<dbReference type="Pfam" id="PF18962">
    <property type="entry name" value="Por_Secre_tail"/>
    <property type="match status" value="1"/>
</dbReference>
<dbReference type="EMBL" id="JACVXB010000004">
    <property type="protein sequence ID" value="MBD0832757.1"/>
    <property type="molecule type" value="Genomic_DNA"/>
</dbReference>
<keyword evidence="6" id="KW-1185">Reference proteome</keyword>
<dbReference type="InterPro" id="IPR006558">
    <property type="entry name" value="LamG-like"/>
</dbReference>
<dbReference type="Pfam" id="PF13385">
    <property type="entry name" value="Laminin_G_3"/>
    <property type="match status" value="1"/>
</dbReference>
<name>A0A8J6U981_9FLAO</name>
<dbReference type="SMART" id="SM00560">
    <property type="entry name" value="LamGL"/>
    <property type="match status" value="1"/>
</dbReference>
<feature type="chain" id="PRO_5035229774" evidence="3">
    <location>
        <begin position="25"/>
        <end position="331"/>
    </location>
</feature>
<accession>A0A8J6U981</accession>
<evidence type="ECO:0000313" key="6">
    <source>
        <dbReference type="Proteomes" id="UP000600588"/>
    </source>
</evidence>
<comment type="caution">
    <text evidence="5">The sequence shown here is derived from an EMBL/GenBank/DDBJ whole genome shotgun (WGS) entry which is preliminary data.</text>
</comment>
<evidence type="ECO:0000256" key="3">
    <source>
        <dbReference type="SAM" id="SignalP"/>
    </source>
</evidence>
<protein>
    <submittedName>
        <fullName evidence="5">T9SS type A sorting domain-containing protein</fullName>
    </submittedName>
</protein>
<dbReference type="RefSeq" id="WP_188230540.1">
    <property type="nucleotide sequence ID" value="NZ_JACVXB010000004.1"/>
</dbReference>
<sequence>MNFKTTFYCLAVASASFFSTLSYAQDVDSNAFLHVKFEGDLTAYSNTGTVTLNRADGMTGSFVSGNSGFGQAIDLSDNSASTQITSSSNLYIADAGARTFCAWVKANDIGGGVANSFVNKTILSMGPNTKWNRFTLKFLNSTQVRAELNGSGVSSDALSNALNDFNWHHVAVVYPANEWIGSVKFYVDGVLATHSNPNNTIVPQTLSAPIQIGHRDGNEHFGGLIDDVRVYDTTKSLSEIQSIMNSGVLSVADEQFKAGELNVYPNPVQDFLNVESSVYDDFDAIVYDILGNVVKKASFDRQLDISELPTGLYVVKLNSGNKTGSYKVVKK</sequence>
<feature type="signal peptide" evidence="3">
    <location>
        <begin position="1"/>
        <end position="24"/>
    </location>
</feature>
<dbReference type="InterPro" id="IPR013320">
    <property type="entry name" value="ConA-like_dom_sf"/>
</dbReference>
<gene>
    <name evidence="5" type="ORF">ICJ83_11485</name>
</gene>
<reference evidence="5 6" key="1">
    <citation type="submission" date="2020-09" db="EMBL/GenBank/DDBJ databases">
        <title>TT11 complete genome.</title>
        <authorList>
            <person name="Wu Z."/>
        </authorList>
    </citation>
    <scope>NUCLEOTIDE SEQUENCE [LARGE SCALE GENOMIC DNA]</scope>
    <source>
        <strain evidence="5 6">TT11</strain>
    </source>
</reference>
<organism evidence="5 6">
    <name type="scientific">Aestuariibaculum sediminum</name>
    <dbReference type="NCBI Taxonomy" id="2770637"/>
    <lineage>
        <taxon>Bacteria</taxon>
        <taxon>Pseudomonadati</taxon>
        <taxon>Bacteroidota</taxon>
        <taxon>Flavobacteriia</taxon>
        <taxon>Flavobacteriales</taxon>
        <taxon>Flavobacteriaceae</taxon>
    </lineage>
</organism>